<feature type="region of interest" description="Disordered" evidence="8">
    <location>
        <begin position="16"/>
        <end position="36"/>
    </location>
</feature>
<dbReference type="Pfam" id="PF12911">
    <property type="entry name" value="OppC_N"/>
    <property type="match status" value="1"/>
</dbReference>
<dbReference type="SUPFAM" id="SSF161098">
    <property type="entry name" value="MetI-like"/>
    <property type="match status" value="1"/>
</dbReference>
<dbReference type="PANTHER" id="PTHR43386">
    <property type="entry name" value="OLIGOPEPTIDE TRANSPORT SYSTEM PERMEASE PROTEIN APPC"/>
    <property type="match status" value="1"/>
</dbReference>
<evidence type="ECO:0000313" key="10">
    <source>
        <dbReference type="EMBL" id="NKX99995.1"/>
    </source>
</evidence>
<organism evidence="10 11">
    <name type="scientific">Gordonia polyisoprenivorans</name>
    <dbReference type="NCBI Taxonomy" id="84595"/>
    <lineage>
        <taxon>Bacteria</taxon>
        <taxon>Bacillati</taxon>
        <taxon>Actinomycetota</taxon>
        <taxon>Actinomycetes</taxon>
        <taxon>Mycobacteriales</taxon>
        <taxon>Gordoniaceae</taxon>
        <taxon>Gordonia</taxon>
    </lineage>
</organism>
<dbReference type="PROSITE" id="PS50928">
    <property type="entry name" value="ABC_TM1"/>
    <property type="match status" value="1"/>
</dbReference>
<evidence type="ECO:0000256" key="1">
    <source>
        <dbReference type="ARBA" id="ARBA00004651"/>
    </source>
</evidence>
<keyword evidence="3" id="KW-1003">Cell membrane</keyword>
<evidence type="ECO:0000256" key="3">
    <source>
        <dbReference type="ARBA" id="ARBA00022475"/>
    </source>
</evidence>
<feature type="transmembrane region" description="Helical" evidence="7">
    <location>
        <begin position="184"/>
        <end position="210"/>
    </location>
</feature>
<dbReference type="GO" id="GO:0055085">
    <property type="term" value="P:transmembrane transport"/>
    <property type="evidence" value="ECO:0007669"/>
    <property type="project" value="InterPro"/>
</dbReference>
<dbReference type="AlphaFoldDB" id="A0A846WG07"/>
<keyword evidence="4 7" id="KW-0812">Transmembrane</keyword>
<dbReference type="Gene3D" id="1.10.3720.10">
    <property type="entry name" value="MetI-like"/>
    <property type="match status" value="1"/>
</dbReference>
<keyword evidence="5 7" id="KW-1133">Transmembrane helix</keyword>
<comment type="caution">
    <text evidence="10">The sequence shown here is derived from an EMBL/GenBank/DDBJ whole genome shotgun (WGS) entry which is preliminary data.</text>
</comment>
<evidence type="ECO:0000256" key="7">
    <source>
        <dbReference type="RuleBase" id="RU363032"/>
    </source>
</evidence>
<accession>A0A846WG07</accession>
<dbReference type="RefSeq" id="WP_006372338.1">
    <property type="nucleotide sequence ID" value="NZ_CP085887.1"/>
</dbReference>
<comment type="similarity">
    <text evidence="7">Belongs to the binding-protein-dependent transport system permease family.</text>
</comment>
<evidence type="ECO:0000256" key="6">
    <source>
        <dbReference type="ARBA" id="ARBA00023136"/>
    </source>
</evidence>
<keyword evidence="6 7" id="KW-0472">Membrane</keyword>
<sequence length="340" mass="36398">MPDSFFPPESEAEVLRSDAETLGESDPSGRPLPGQHRFVAPDDEVEVLDADPVRDTGASAGFWKGAWLQLRTSPTFIVASIMIILVILICLFPSLFAHQDPRYCQGGNSLLPPSSSHWFGTDLQGCDIYARTIFGARDSVIVGVCTTLLVFVVGGLIGVLAGYLGGWLDVLLSRVTDVFFALPLILAAIVIMQMFTHRTVWTVVAILAVFGWPQIARIARGATISIKNNEFITAATSLGASRRRIVFSHVVPNALGPVIVTCTVSLGVFIVTEATLSYLGIGLPSTAVSWGIDIAAGQSLLRSGNPILLYPAGALALTVLSFMLMGDALRDSLDPKSRTR</sequence>
<dbReference type="GO" id="GO:0005886">
    <property type="term" value="C:plasma membrane"/>
    <property type="evidence" value="ECO:0007669"/>
    <property type="project" value="UniProtKB-SubCell"/>
</dbReference>
<dbReference type="PANTHER" id="PTHR43386:SF6">
    <property type="entry name" value="ABC TRANSPORTER PERMEASE PROTEIN"/>
    <property type="match status" value="1"/>
</dbReference>
<dbReference type="InterPro" id="IPR050366">
    <property type="entry name" value="BP-dependent_transpt_permease"/>
</dbReference>
<dbReference type="InterPro" id="IPR035906">
    <property type="entry name" value="MetI-like_sf"/>
</dbReference>
<dbReference type="InterPro" id="IPR025966">
    <property type="entry name" value="OppC_N"/>
</dbReference>
<feature type="transmembrane region" description="Helical" evidence="7">
    <location>
        <begin position="76"/>
        <end position="96"/>
    </location>
</feature>
<evidence type="ECO:0000256" key="4">
    <source>
        <dbReference type="ARBA" id="ARBA00022692"/>
    </source>
</evidence>
<evidence type="ECO:0000313" key="11">
    <source>
        <dbReference type="Proteomes" id="UP000563898"/>
    </source>
</evidence>
<dbReference type="CDD" id="cd06261">
    <property type="entry name" value="TM_PBP2"/>
    <property type="match status" value="1"/>
</dbReference>
<feature type="transmembrane region" description="Helical" evidence="7">
    <location>
        <begin position="140"/>
        <end position="164"/>
    </location>
</feature>
<feature type="transmembrane region" description="Helical" evidence="7">
    <location>
        <begin position="307"/>
        <end position="326"/>
    </location>
</feature>
<evidence type="ECO:0000256" key="2">
    <source>
        <dbReference type="ARBA" id="ARBA00022448"/>
    </source>
</evidence>
<proteinExistence type="inferred from homology"/>
<keyword evidence="2 7" id="KW-0813">Transport</keyword>
<dbReference type="EMBL" id="JAAXPC010000001">
    <property type="protein sequence ID" value="NKX99995.1"/>
    <property type="molecule type" value="Genomic_DNA"/>
</dbReference>
<evidence type="ECO:0000256" key="5">
    <source>
        <dbReference type="ARBA" id="ARBA00022989"/>
    </source>
</evidence>
<gene>
    <name evidence="10" type="ORF">HGA05_00180</name>
</gene>
<dbReference type="Pfam" id="PF00528">
    <property type="entry name" value="BPD_transp_1"/>
    <property type="match status" value="1"/>
</dbReference>
<dbReference type="InterPro" id="IPR000515">
    <property type="entry name" value="MetI-like"/>
</dbReference>
<protein>
    <submittedName>
        <fullName evidence="10">ABC transporter permease</fullName>
    </submittedName>
</protein>
<dbReference type="Proteomes" id="UP000563898">
    <property type="component" value="Unassembled WGS sequence"/>
</dbReference>
<reference evidence="10 11" key="1">
    <citation type="submission" date="2020-04" db="EMBL/GenBank/DDBJ databases">
        <title>MicrobeNet Type strains.</title>
        <authorList>
            <person name="Nicholson A.C."/>
        </authorList>
    </citation>
    <scope>NUCLEOTIDE SEQUENCE [LARGE SCALE GENOMIC DNA]</scope>
    <source>
        <strain evidence="10 11">ATCC BAA-14</strain>
    </source>
</reference>
<feature type="domain" description="ABC transmembrane type-1" evidence="9">
    <location>
        <begin position="136"/>
        <end position="326"/>
    </location>
</feature>
<name>A0A846WG07_9ACTN</name>
<evidence type="ECO:0000256" key="8">
    <source>
        <dbReference type="SAM" id="MobiDB-lite"/>
    </source>
</evidence>
<feature type="transmembrane region" description="Helical" evidence="7">
    <location>
        <begin position="250"/>
        <end position="270"/>
    </location>
</feature>
<evidence type="ECO:0000259" key="9">
    <source>
        <dbReference type="PROSITE" id="PS50928"/>
    </source>
</evidence>
<comment type="subcellular location">
    <subcellularLocation>
        <location evidence="1 7">Cell membrane</location>
        <topology evidence="1 7">Multi-pass membrane protein</topology>
    </subcellularLocation>
</comment>